<accession>A0A0E9VIU5</accession>
<reference evidence="1" key="1">
    <citation type="submission" date="2014-11" db="EMBL/GenBank/DDBJ databases">
        <authorList>
            <person name="Amaro Gonzalez C."/>
        </authorList>
    </citation>
    <scope>NUCLEOTIDE SEQUENCE</scope>
</reference>
<name>A0A0E9VIU5_ANGAN</name>
<sequence>MAGYHRINEHQRPSRMVCSDLTLPVQLRYHRIRKQQKQKQTKKTKLKGF</sequence>
<organism evidence="1">
    <name type="scientific">Anguilla anguilla</name>
    <name type="common">European freshwater eel</name>
    <name type="synonym">Muraena anguilla</name>
    <dbReference type="NCBI Taxonomy" id="7936"/>
    <lineage>
        <taxon>Eukaryota</taxon>
        <taxon>Metazoa</taxon>
        <taxon>Chordata</taxon>
        <taxon>Craniata</taxon>
        <taxon>Vertebrata</taxon>
        <taxon>Euteleostomi</taxon>
        <taxon>Actinopterygii</taxon>
        <taxon>Neopterygii</taxon>
        <taxon>Teleostei</taxon>
        <taxon>Anguilliformes</taxon>
        <taxon>Anguillidae</taxon>
        <taxon>Anguilla</taxon>
    </lineage>
</organism>
<dbReference type="AlphaFoldDB" id="A0A0E9VIU5"/>
<proteinExistence type="predicted"/>
<protein>
    <submittedName>
        <fullName evidence="1">Uncharacterized protein</fullName>
    </submittedName>
</protein>
<reference evidence="1" key="2">
    <citation type="journal article" date="2015" name="Fish Shellfish Immunol.">
        <title>Early steps in the European eel (Anguilla anguilla)-Vibrio vulnificus interaction in the gills: Role of the RtxA13 toxin.</title>
        <authorList>
            <person name="Callol A."/>
            <person name="Pajuelo D."/>
            <person name="Ebbesson L."/>
            <person name="Teles M."/>
            <person name="MacKenzie S."/>
            <person name="Amaro C."/>
        </authorList>
    </citation>
    <scope>NUCLEOTIDE SEQUENCE</scope>
</reference>
<evidence type="ECO:0000313" key="1">
    <source>
        <dbReference type="EMBL" id="JAH77992.1"/>
    </source>
</evidence>
<dbReference type="EMBL" id="GBXM01030585">
    <property type="protein sequence ID" value="JAH77992.1"/>
    <property type="molecule type" value="Transcribed_RNA"/>
</dbReference>